<feature type="transmembrane region" description="Helical" evidence="16">
    <location>
        <begin position="16"/>
        <end position="38"/>
    </location>
</feature>
<evidence type="ECO:0000256" key="7">
    <source>
        <dbReference type="ARBA" id="ARBA00022679"/>
    </source>
</evidence>
<feature type="compositionally biased region" description="Low complexity" evidence="15">
    <location>
        <begin position="100"/>
        <end position="109"/>
    </location>
</feature>
<reference evidence="19 20" key="1">
    <citation type="submission" date="2019-03" db="EMBL/GenBank/DDBJ databases">
        <title>Genomic Encyclopedia of Type Strains, Phase IV (KMG-IV): sequencing the most valuable type-strain genomes for metagenomic binning, comparative biology and taxonomic classification.</title>
        <authorList>
            <person name="Goeker M."/>
        </authorList>
    </citation>
    <scope>NUCLEOTIDE SEQUENCE [LARGE SCALE GENOMIC DNA]</scope>
    <source>
        <strain evidence="19 20">DSM 102969</strain>
    </source>
</reference>
<evidence type="ECO:0000256" key="15">
    <source>
        <dbReference type="SAM" id="MobiDB-lite"/>
    </source>
</evidence>
<dbReference type="CDD" id="cd00075">
    <property type="entry name" value="HATPase"/>
    <property type="match status" value="1"/>
</dbReference>
<keyword evidence="11" id="KW-0067">ATP-binding</keyword>
<dbReference type="PROSITE" id="PS50885">
    <property type="entry name" value="HAMP"/>
    <property type="match status" value="1"/>
</dbReference>
<sequence>MITPRALLPRTVTGQVVLLAIVCVVLAQAIGFAGFYLIGFDRNSPPEYAGRVATVVRVLAALPHDARPAYVRAANASDPALALRAETAPPTEAVHPAPAPSGAAPAPSGAAPPPDRFGPPTEMFWPPDGERLPGDGVGPGAVRELRARLGTGFVVGVSSRGPDGSGRILIGLPDGRAWSVAAPAFRPRPLPGGPILLTLAFLAVALVLFGGWAARAVTTPLRRLAAAVEAAAPDGLPGAIPVDGPAEVRAVASAIAANTDRIRALMADNARTLAAVGHDLRTPLTRLRLRVDFVEDDDVRAALVGDLDYMTALTEEALAHLRGSGRPEPLERVDVGSLLSTVVDRFADLDADVRADLPAGLEAPLRPNAVQRAVRNLIENALRHAGHARVSARRAGRHVVIAVADEGPGIAPEDRDRLVRPFERGDAARTSGPDHGLGLGLSIARDVAVSHGGRLVLGDNVPTGLIATLELPADAAAG</sequence>
<dbReference type="InterPro" id="IPR036890">
    <property type="entry name" value="HATPase_C_sf"/>
</dbReference>
<dbReference type="PANTHER" id="PTHR44936:SF5">
    <property type="entry name" value="SENSOR HISTIDINE KINASE ENVZ"/>
    <property type="match status" value="1"/>
</dbReference>
<dbReference type="Gene3D" id="3.30.565.10">
    <property type="entry name" value="Histidine kinase-like ATPase, C-terminal domain"/>
    <property type="match status" value="1"/>
</dbReference>
<evidence type="ECO:0000256" key="9">
    <source>
        <dbReference type="ARBA" id="ARBA00022741"/>
    </source>
</evidence>
<dbReference type="PANTHER" id="PTHR44936">
    <property type="entry name" value="SENSOR PROTEIN CREC"/>
    <property type="match status" value="1"/>
</dbReference>
<keyword evidence="20" id="KW-1185">Reference proteome</keyword>
<keyword evidence="13" id="KW-0902">Two-component regulatory system</keyword>
<evidence type="ECO:0000256" key="11">
    <source>
        <dbReference type="ARBA" id="ARBA00022840"/>
    </source>
</evidence>
<dbReference type="AlphaFoldDB" id="A0A4R6R738"/>
<dbReference type="PRINTS" id="PR00344">
    <property type="entry name" value="BCTRLSENSOR"/>
</dbReference>
<keyword evidence="12 16" id="KW-1133">Transmembrane helix</keyword>
<dbReference type="OrthoDB" id="9804645at2"/>
<evidence type="ECO:0000256" key="12">
    <source>
        <dbReference type="ARBA" id="ARBA00022989"/>
    </source>
</evidence>
<comment type="subcellular location">
    <subcellularLocation>
        <location evidence="2">Cell inner membrane</location>
        <topology evidence="2">Multi-pass membrane protein</topology>
    </subcellularLocation>
</comment>
<dbReference type="EC" id="2.7.13.3" evidence="3"/>
<keyword evidence="7" id="KW-0808">Transferase</keyword>
<dbReference type="InterPro" id="IPR036097">
    <property type="entry name" value="HisK_dim/P_sf"/>
</dbReference>
<dbReference type="PROSITE" id="PS50109">
    <property type="entry name" value="HIS_KIN"/>
    <property type="match status" value="1"/>
</dbReference>
<proteinExistence type="predicted"/>
<accession>A0A4R6R738</accession>
<evidence type="ECO:0000256" key="1">
    <source>
        <dbReference type="ARBA" id="ARBA00000085"/>
    </source>
</evidence>
<evidence type="ECO:0000256" key="6">
    <source>
        <dbReference type="ARBA" id="ARBA00022553"/>
    </source>
</evidence>
<evidence type="ECO:0000313" key="20">
    <source>
        <dbReference type="Proteomes" id="UP000294547"/>
    </source>
</evidence>
<dbReference type="GO" id="GO:0000155">
    <property type="term" value="F:phosphorelay sensor kinase activity"/>
    <property type="evidence" value="ECO:0007669"/>
    <property type="project" value="InterPro"/>
</dbReference>
<dbReference type="InterPro" id="IPR003661">
    <property type="entry name" value="HisK_dim/P_dom"/>
</dbReference>
<organism evidence="19 20">
    <name type="scientific">Oharaeibacter diazotrophicus</name>
    <dbReference type="NCBI Taxonomy" id="1920512"/>
    <lineage>
        <taxon>Bacteria</taxon>
        <taxon>Pseudomonadati</taxon>
        <taxon>Pseudomonadota</taxon>
        <taxon>Alphaproteobacteria</taxon>
        <taxon>Hyphomicrobiales</taxon>
        <taxon>Pleomorphomonadaceae</taxon>
        <taxon>Oharaeibacter</taxon>
    </lineage>
</organism>
<dbReference type="GO" id="GO:0005524">
    <property type="term" value="F:ATP binding"/>
    <property type="evidence" value="ECO:0007669"/>
    <property type="project" value="UniProtKB-KW"/>
</dbReference>
<evidence type="ECO:0000256" key="13">
    <source>
        <dbReference type="ARBA" id="ARBA00023012"/>
    </source>
</evidence>
<dbReference type="Pfam" id="PF02518">
    <property type="entry name" value="HATPase_c"/>
    <property type="match status" value="1"/>
</dbReference>
<dbReference type="Pfam" id="PF00672">
    <property type="entry name" value="HAMP"/>
    <property type="match status" value="1"/>
</dbReference>
<evidence type="ECO:0000256" key="8">
    <source>
        <dbReference type="ARBA" id="ARBA00022692"/>
    </source>
</evidence>
<dbReference type="SUPFAM" id="SSF55874">
    <property type="entry name" value="ATPase domain of HSP90 chaperone/DNA topoisomerase II/histidine kinase"/>
    <property type="match status" value="1"/>
</dbReference>
<dbReference type="InterPro" id="IPR003594">
    <property type="entry name" value="HATPase_dom"/>
</dbReference>
<dbReference type="SMART" id="SM00304">
    <property type="entry name" value="HAMP"/>
    <property type="match status" value="1"/>
</dbReference>
<feature type="region of interest" description="Disordered" evidence="15">
    <location>
        <begin position="88"/>
        <end position="128"/>
    </location>
</feature>
<dbReference type="CDD" id="cd00082">
    <property type="entry name" value="HisKA"/>
    <property type="match status" value="1"/>
</dbReference>
<feature type="domain" description="Histidine kinase" evidence="17">
    <location>
        <begin position="275"/>
        <end position="475"/>
    </location>
</feature>
<evidence type="ECO:0000259" key="17">
    <source>
        <dbReference type="PROSITE" id="PS50109"/>
    </source>
</evidence>
<keyword evidence="8 16" id="KW-0812">Transmembrane</keyword>
<dbReference type="SUPFAM" id="SSF47384">
    <property type="entry name" value="Homodimeric domain of signal transducing histidine kinase"/>
    <property type="match status" value="1"/>
</dbReference>
<comment type="catalytic activity">
    <reaction evidence="1">
        <text>ATP + protein L-histidine = ADP + protein N-phospho-L-histidine.</text>
        <dbReference type="EC" id="2.7.13.3"/>
    </reaction>
</comment>
<evidence type="ECO:0000256" key="14">
    <source>
        <dbReference type="ARBA" id="ARBA00023136"/>
    </source>
</evidence>
<evidence type="ECO:0000256" key="4">
    <source>
        <dbReference type="ARBA" id="ARBA00022475"/>
    </source>
</evidence>
<keyword evidence="6" id="KW-0597">Phosphoprotein</keyword>
<evidence type="ECO:0000259" key="18">
    <source>
        <dbReference type="PROSITE" id="PS50885"/>
    </source>
</evidence>
<name>A0A4R6R738_9HYPH</name>
<dbReference type="EMBL" id="SNXY01000012">
    <property type="protein sequence ID" value="TDP81525.1"/>
    <property type="molecule type" value="Genomic_DNA"/>
</dbReference>
<evidence type="ECO:0000256" key="3">
    <source>
        <dbReference type="ARBA" id="ARBA00012438"/>
    </source>
</evidence>
<feature type="transmembrane region" description="Helical" evidence="16">
    <location>
        <begin position="195"/>
        <end position="214"/>
    </location>
</feature>
<dbReference type="SMART" id="SM00387">
    <property type="entry name" value="HATPase_c"/>
    <property type="match status" value="1"/>
</dbReference>
<dbReference type="GO" id="GO:0005886">
    <property type="term" value="C:plasma membrane"/>
    <property type="evidence" value="ECO:0007669"/>
    <property type="project" value="UniProtKB-SubCell"/>
</dbReference>
<dbReference type="InterPro" id="IPR005467">
    <property type="entry name" value="His_kinase_dom"/>
</dbReference>
<protein>
    <recommendedName>
        <fullName evidence="3">histidine kinase</fullName>
        <ecNumber evidence="3">2.7.13.3</ecNumber>
    </recommendedName>
</protein>
<keyword evidence="5" id="KW-0997">Cell inner membrane</keyword>
<evidence type="ECO:0000256" key="10">
    <source>
        <dbReference type="ARBA" id="ARBA00022777"/>
    </source>
</evidence>
<gene>
    <name evidence="19" type="ORF">EDD54_4395</name>
</gene>
<evidence type="ECO:0000256" key="5">
    <source>
        <dbReference type="ARBA" id="ARBA00022519"/>
    </source>
</evidence>
<feature type="domain" description="HAMP" evidence="18">
    <location>
        <begin position="215"/>
        <end position="267"/>
    </location>
</feature>
<evidence type="ECO:0000256" key="16">
    <source>
        <dbReference type="SAM" id="Phobius"/>
    </source>
</evidence>
<dbReference type="InterPro" id="IPR003660">
    <property type="entry name" value="HAMP_dom"/>
</dbReference>
<keyword evidence="14 16" id="KW-0472">Membrane</keyword>
<keyword evidence="9" id="KW-0547">Nucleotide-binding</keyword>
<dbReference type="InterPro" id="IPR004358">
    <property type="entry name" value="Sig_transdc_His_kin-like_C"/>
</dbReference>
<dbReference type="RefSeq" id="WP_126540698.1">
    <property type="nucleotide sequence ID" value="NZ_BSPM01000002.1"/>
</dbReference>
<dbReference type="InterPro" id="IPR050980">
    <property type="entry name" value="2C_sensor_his_kinase"/>
</dbReference>
<comment type="caution">
    <text evidence="19">The sequence shown here is derived from an EMBL/GenBank/DDBJ whole genome shotgun (WGS) entry which is preliminary data.</text>
</comment>
<keyword evidence="10 19" id="KW-0418">Kinase</keyword>
<dbReference type="Gene3D" id="1.10.287.130">
    <property type="match status" value="1"/>
</dbReference>
<evidence type="ECO:0000256" key="2">
    <source>
        <dbReference type="ARBA" id="ARBA00004429"/>
    </source>
</evidence>
<evidence type="ECO:0000313" key="19">
    <source>
        <dbReference type="EMBL" id="TDP81525.1"/>
    </source>
</evidence>
<dbReference type="Proteomes" id="UP000294547">
    <property type="component" value="Unassembled WGS sequence"/>
</dbReference>
<keyword evidence="4" id="KW-1003">Cell membrane</keyword>